<protein>
    <submittedName>
        <fullName evidence="2">Uncharacterized protein</fullName>
    </submittedName>
</protein>
<gene>
    <name evidence="2" type="ORF">GCM10010521_11580</name>
</gene>
<evidence type="ECO:0000256" key="1">
    <source>
        <dbReference type="SAM" id="SignalP"/>
    </source>
</evidence>
<reference evidence="3" key="1">
    <citation type="journal article" date="2019" name="Int. J. Syst. Evol. Microbiol.">
        <title>The Global Catalogue of Microorganisms (GCM) 10K type strain sequencing project: providing services to taxonomists for standard genome sequencing and annotation.</title>
        <authorList>
            <consortium name="The Broad Institute Genomics Platform"/>
            <consortium name="The Broad Institute Genome Sequencing Center for Infectious Disease"/>
            <person name="Wu L."/>
            <person name="Ma J."/>
        </authorList>
    </citation>
    <scope>NUCLEOTIDE SEQUENCE [LARGE SCALE GENOMIC DNA]</scope>
    <source>
        <strain evidence="3">JCM 11574</strain>
    </source>
</reference>
<sequence length="77" mass="7833">MKAQRVRHLFAATVAGVLLAGGATMSVASTASAATPDQVSTHHGCWYGGCGYGYGDFFGNGFRNGFYGTGVVVVVVG</sequence>
<name>A0ABP6MXV7_9ACTN</name>
<organism evidence="2 3">
    <name type="scientific">Streptomyces rameus</name>
    <dbReference type="NCBI Taxonomy" id="68261"/>
    <lineage>
        <taxon>Bacteria</taxon>
        <taxon>Bacillati</taxon>
        <taxon>Actinomycetota</taxon>
        <taxon>Actinomycetes</taxon>
        <taxon>Kitasatosporales</taxon>
        <taxon>Streptomycetaceae</taxon>
        <taxon>Streptomyces</taxon>
    </lineage>
</organism>
<feature type="signal peptide" evidence="1">
    <location>
        <begin position="1"/>
        <end position="33"/>
    </location>
</feature>
<dbReference type="Proteomes" id="UP001500893">
    <property type="component" value="Unassembled WGS sequence"/>
</dbReference>
<feature type="chain" id="PRO_5046027789" evidence="1">
    <location>
        <begin position="34"/>
        <end position="77"/>
    </location>
</feature>
<proteinExistence type="predicted"/>
<dbReference type="RefSeq" id="WP_345047711.1">
    <property type="nucleotide sequence ID" value="NZ_BAAAVM010000011.1"/>
</dbReference>
<evidence type="ECO:0000313" key="2">
    <source>
        <dbReference type="EMBL" id="GAA3126675.1"/>
    </source>
</evidence>
<evidence type="ECO:0000313" key="3">
    <source>
        <dbReference type="Proteomes" id="UP001500893"/>
    </source>
</evidence>
<keyword evidence="3" id="KW-1185">Reference proteome</keyword>
<dbReference type="EMBL" id="BAAAVM010000011">
    <property type="protein sequence ID" value="GAA3126675.1"/>
    <property type="molecule type" value="Genomic_DNA"/>
</dbReference>
<comment type="caution">
    <text evidence="2">The sequence shown here is derived from an EMBL/GenBank/DDBJ whole genome shotgun (WGS) entry which is preliminary data.</text>
</comment>
<keyword evidence="1" id="KW-0732">Signal</keyword>
<accession>A0ABP6MXV7</accession>